<protein>
    <recommendedName>
        <fullName evidence="2">SLH domain-containing protein</fullName>
    </recommendedName>
</protein>
<accession>A0A2M7G2P5</accession>
<dbReference type="InterPro" id="IPR001119">
    <property type="entry name" value="SLH_dom"/>
</dbReference>
<name>A0A2M7G2P5_9BACT</name>
<reference evidence="3 4" key="1">
    <citation type="submission" date="2017-09" db="EMBL/GenBank/DDBJ databases">
        <title>Depth-based differentiation of microbial function through sediment-hosted aquifers and enrichment of novel symbionts in the deep terrestrial subsurface.</title>
        <authorList>
            <person name="Probst A.J."/>
            <person name="Ladd B."/>
            <person name="Jarett J.K."/>
            <person name="Geller-Mcgrath D.E."/>
            <person name="Sieber C.M."/>
            <person name="Emerson J.B."/>
            <person name="Anantharaman K."/>
            <person name="Thomas B.C."/>
            <person name="Malmstrom R."/>
            <person name="Stieglmeier M."/>
            <person name="Klingl A."/>
            <person name="Woyke T."/>
            <person name="Ryan C.M."/>
            <person name="Banfield J.F."/>
        </authorList>
    </citation>
    <scope>NUCLEOTIDE SEQUENCE [LARGE SCALE GENOMIC DNA]</scope>
    <source>
        <strain evidence="3">CG17_big_fil_post_rev_8_21_14_2_50_48_46</strain>
    </source>
</reference>
<proteinExistence type="predicted"/>
<dbReference type="InterPro" id="IPR051465">
    <property type="entry name" value="Cell_Envelope_Struct_Comp"/>
</dbReference>
<feature type="coiled-coil region" evidence="1">
    <location>
        <begin position="143"/>
        <end position="184"/>
    </location>
</feature>
<dbReference type="AlphaFoldDB" id="A0A2M7G2P5"/>
<dbReference type="Proteomes" id="UP000231019">
    <property type="component" value="Unassembled WGS sequence"/>
</dbReference>
<dbReference type="PANTHER" id="PTHR43308:SF1">
    <property type="entry name" value="OUTER MEMBRANE PROTEIN ALPHA"/>
    <property type="match status" value="1"/>
</dbReference>
<dbReference type="Pfam" id="PF00395">
    <property type="entry name" value="SLH"/>
    <property type="match status" value="1"/>
</dbReference>
<dbReference type="EMBL" id="PFFQ01000041">
    <property type="protein sequence ID" value="PIW16078.1"/>
    <property type="molecule type" value="Genomic_DNA"/>
</dbReference>
<gene>
    <name evidence="3" type="ORF">COW36_15315</name>
</gene>
<comment type="caution">
    <text evidence="3">The sequence shown here is derived from an EMBL/GenBank/DDBJ whole genome shotgun (WGS) entry which is preliminary data.</text>
</comment>
<sequence>MAIGRSAVICRKAISVLSRARSPATDIGLHQFTSKEHRPLRYQKLFAAALLSTTLMSMGAGPALAQLSSVNFTDVPAEHWAARAVQALVEKYGVMEGFPDKTFRGTRNISRYEAAAALLKIMDQLAQTEELTKRIGKVALEDLKTLRALNDEFKQEIDTMKKQHADQAAKIKQLEEALAKLKEDIGSVRFGGMISVGAEDVQEDNFRPGYTASFSLNMRIAASEKTTIRSALSGDFSSIQDENKEGESGKKSQFKENKDISVGFGEAWFDHREGGFLNPRVKFGFMGVTRLIQPFTSIPNQFGNSIIGTLDSPAVSRASPNLFGSSRGIRLTRSFIAGTEFSEGIFSGAIAASPDVFYGQLKLDLGFARLKFVSEGDQSLVIGEPVLDPLHNHTAILDIGNDTFGVGLQATFRGLSDEINFRGAAASTNWSFSGFSLGGSGKFESEKTYQQVIAGVYFSTPSNLKQMNPEWPDTNIPSLLFAIQEPFTLQNGEFYEGSPDEVGDLAGFMVQLTYDNPVIPNLTLELGRRQKVFGQRLPQDSKFDKTTIAVSSSFFF</sequence>
<organism evidence="3 4">
    <name type="scientific">bacterium (Candidatus Blackallbacteria) CG17_big_fil_post_rev_8_21_14_2_50_48_46</name>
    <dbReference type="NCBI Taxonomy" id="2014261"/>
    <lineage>
        <taxon>Bacteria</taxon>
        <taxon>Candidatus Blackallbacteria</taxon>
    </lineage>
</organism>
<evidence type="ECO:0000313" key="3">
    <source>
        <dbReference type="EMBL" id="PIW16078.1"/>
    </source>
</evidence>
<evidence type="ECO:0000259" key="2">
    <source>
        <dbReference type="PROSITE" id="PS51272"/>
    </source>
</evidence>
<dbReference type="PANTHER" id="PTHR43308">
    <property type="entry name" value="OUTER MEMBRANE PROTEIN ALPHA-RELATED"/>
    <property type="match status" value="1"/>
</dbReference>
<evidence type="ECO:0000313" key="4">
    <source>
        <dbReference type="Proteomes" id="UP000231019"/>
    </source>
</evidence>
<keyword evidence="1" id="KW-0175">Coiled coil</keyword>
<dbReference type="PROSITE" id="PS51272">
    <property type="entry name" value="SLH"/>
    <property type="match status" value="1"/>
</dbReference>
<evidence type="ECO:0000256" key="1">
    <source>
        <dbReference type="SAM" id="Coils"/>
    </source>
</evidence>
<feature type="domain" description="SLH" evidence="2">
    <location>
        <begin position="68"/>
        <end position="132"/>
    </location>
</feature>